<dbReference type="GO" id="GO:0016787">
    <property type="term" value="F:hydrolase activity"/>
    <property type="evidence" value="ECO:0007669"/>
    <property type="project" value="UniProtKB-ARBA"/>
</dbReference>
<feature type="signal peptide" evidence="1">
    <location>
        <begin position="1"/>
        <end position="19"/>
    </location>
</feature>
<organism evidence="4 5">
    <name type="scientific">Mikania micrantha</name>
    <name type="common">bitter vine</name>
    <dbReference type="NCBI Taxonomy" id="192012"/>
    <lineage>
        <taxon>Eukaryota</taxon>
        <taxon>Viridiplantae</taxon>
        <taxon>Streptophyta</taxon>
        <taxon>Embryophyta</taxon>
        <taxon>Tracheophyta</taxon>
        <taxon>Spermatophyta</taxon>
        <taxon>Magnoliopsida</taxon>
        <taxon>eudicotyledons</taxon>
        <taxon>Gunneridae</taxon>
        <taxon>Pentapetalae</taxon>
        <taxon>asterids</taxon>
        <taxon>campanulids</taxon>
        <taxon>Asterales</taxon>
        <taxon>Asteraceae</taxon>
        <taxon>Asteroideae</taxon>
        <taxon>Heliantheae alliance</taxon>
        <taxon>Eupatorieae</taxon>
        <taxon>Mikania</taxon>
    </lineage>
</organism>
<dbReference type="Gene3D" id="3.40.50.1820">
    <property type="entry name" value="alpha/beta hydrolase"/>
    <property type="match status" value="2"/>
</dbReference>
<dbReference type="InterPro" id="IPR000073">
    <property type="entry name" value="AB_hydrolase_1"/>
</dbReference>
<dbReference type="PANTHER" id="PTHR45763:SF51">
    <property type="entry name" value="ALPHA_BETA-HYDROLASES SUPERFAMILY PROTEIN"/>
    <property type="match status" value="1"/>
</dbReference>
<reference evidence="4 5" key="1">
    <citation type="submission" date="2019-05" db="EMBL/GenBank/DDBJ databases">
        <title>Mikania micrantha, genome provides insights into the molecular mechanism of rapid growth.</title>
        <authorList>
            <person name="Liu B."/>
        </authorList>
    </citation>
    <scope>NUCLEOTIDE SEQUENCE [LARGE SCALE GENOMIC DNA]</scope>
    <source>
        <strain evidence="4">NLD-2019</strain>
        <tissue evidence="4">Leaf</tissue>
    </source>
</reference>
<feature type="chain" id="PRO_5024456575" description="AB hydrolase-1 domain-containing protein" evidence="1">
    <location>
        <begin position="20"/>
        <end position="638"/>
    </location>
</feature>
<evidence type="ECO:0000313" key="4">
    <source>
        <dbReference type="EMBL" id="KAD2015365.1"/>
    </source>
</evidence>
<dbReference type="Pfam" id="PF00561">
    <property type="entry name" value="Abhydrolase_1"/>
    <property type="match status" value="1"/>
</dbReference>
<evidence type="ECO:0000313" key="5">
    <source>
        <dbReference type="Proteomes" id="UP000326396"/>
    </source>
</evidence>
<feature type="domain" description="AB hydrolase-1" evidence="3">
    <location>
        <begin position="356"/>
        <end position="618"/>
    </location>
</feature>
<evidence type="ECO:0000259" key="2">
    <source>
        <dbReference type="Pfam" id="PF00561"/>
    </source>
</evidence>
<dbReference type="SUPFAM" id="SSF53474">
    <property type="entry name" value="alpha/beta-Hydrolases"/>
    <property type="match status" value="2"/>
</dbReference>
<keyword evidence="5" id="KW-1185">Reference proteome</keyword>
<dbReference type="Pfam" id="PF12697">
    <property type="entry name" value="Abhydrolase_6"/>
    <property type="match status" value="1"/>
</dbReference>
<dbReference type="OrthoDB" id="294702at2759"/>
<evidence type="ECO:0000259" key="3">
    <source>
        <dbReference type="Pfam" id="PF12697"/>
    </source>
</evidence>
<keyword evidence="1" id="KW-0732">Signal</keyword>
<dbReference type="EMBL" id="SZYD01000243">
    <property type="protein sequence ID" value="KAD2015365.1"/>
    <property type="molecule type" value="Genomic_DNA"/>
</dbReference>
<sequence length="638" mass="72918">MLKILVVVLVSGFSSWVYQTAVPPPPKMMGSPDGPPITSPRIKLRDGRHISYVESSAVPKDVAKSKMIYIHCFDCSKFHNPFLSASPAVVQQLQVYIVAIDRPGYGESDPDPKRTVKSLALDIEEFADRLNLGPKFYVAGFSMGGQVIWSCLKYIPHRLAGAILISPAANYWWHNLPSNLTNEAYSRQLKQDQWSMRVAHYLPWLTYWWNTQKWFPSFSVIDGSPNYSPPDIEVLTKLFGTMDPVQAELMRSQPRLQGEYESVHRDLNIGFGKWDFDPVDLKNPFPNNDGSVHLWMGDQDWVVPVTPQRYIAHQLEWIKYHELGMPITSPRIKLRDGRHVSYIEHGVPKDNAKSKIIYVHCFGCSKYHNPFAITTSQAVLEELGLYIVAIDRPGYGESDPDPKRTVKSLALDIEEFADHLNLGQKFYVAGFSMGGQVIWSCLKYIPHRLAGAILVSPAVNFWWHNLPSNLTNEAYSRLLPQNQWSLRVAHYAPWLTYWWNTRTWLPSFSTISSAVLSSTDKEIASKLFATMDPNMESFIQSQPTLQGEFESLHRDMNIGFGKWEFDPIDLVNPFPKKDGYVHLWMGDEDLLVHVTLQSYIAQQLGWIKYHKITGEGHLFAFKDGMGDTILKELFYNKN</sequence>
<dbReference type="FunFam" id="3.40.50.1820:FF:000270">
    <property type="entry name" value="Alpha/beta-Hydrolases superfamily protein"/>
    <property type="match status" value="2"/>
</dbReference>
<protein>
    <recommendedName>
        <fullName evidence="2 3">AB hydrolase-1 domain-containing protein</fullName>
    </recommendedName>
</protein>
<accession>A0A5N6LIW9</accession>
<dbReference type="PANTHER" id="PTHR45763">
    <property type="entry name" value="HYDROLASE, ALPHA/BETA FOLD FAMILY PROTEIN, EXPRESSED-RELATED"/>
    <property type="match status" value="1"/>
</dbReference>
<gene>
    <name evidence="4" type="ORF">E3N88_42014</name>
</gene>
<dbReference type="AlphaFoldDB" id="A0A5N6LIW9"/>
<dbReference type="Proteomes" id="UP000326396">
    <property type="component" value="Unassembled WGS sequence"/>
</dbReference>
<proteinExistence type="predicted"/>
<name>A0A5N6LIW9_9ASTR</name>
<dbReference type="InterPro" id="IPR029058">
    <property type="entry name" value="AB_hydrolase_fold"/>
</dbReference>
<evidence type="ECO:0000256" key="1">
    <source>
        <dbReference type="SAM" id="SignalP"/>
    </source>
</evidence>
<feature type="domain" description="AB hydrolase-1" evidence="2">
    <location>
        <begin position="97"/>
        <end position="197"/>
    </location>
</feature>
<comment type="caution">
    <text evidence="4">The sequence shown here is derived from an EMBL/GenBank/DDBJ whole genome shotgun (WGS) entry which is preliminary data.</text>
</comment>